<dbReference type="InParanoid" id="A0A1X7UUT3"/>
<reference evidence="1" key="1">
    <citation type="submission" date="2017-05" db="UniProtKB">
        <authorList>
            <consortium name="EnsemblMetazoa"/>
        </authorList>
    </citation>
    <scope>IDENTIFICATION</scope>
</reference>
<dbReference type="AlphaFoldDB" id="A0A1X7UUT3"/>
<accession>A0A1X7UUT3</accession>
<evidence type="ECO:0000313" key="1">
    <source>
        <dbReference type="EnsemblMetazoa" id="Aqu2.1.31543_001"/>
    </source>
</evidence>
<name>A0A1X7UUT3_AMPQE</name>
<proteinExistence type="predicted"/>
<organism evidence="1">
    <name type="scientific">Amphimedon queenslandica</name>
    <name type="common">Sponge</name>
    <dbReference type="NCBI Taxonomy" id="400682"/>
    <lineage>
        <taxon>Eukaryota</taxon>
        <taxon>Metazoa</taxon>
        <taxon>Porifera</taxon>
        <taxon>Demospongiae</taxon>
        <taxon>Heteroscleromorpha</taxon>
        <taxon>Haplosclerida</taxon>
        <taxon>Niphatidae</taxon>
        <taxon>Amphimedon</taxon>
    </lineage>
</organism>
<protein>
    <submittedName>
        <fullName evidence="1">Uncharacterized protein</fullName>
    </submittedName>
</protein>
<sequence>DILAIPNNYTAKEQRNSINLLTESFLLLIELKMLDIE</sequence>
<dbReference type="EnsemblMetazoa" id="Aqu2.1.31543_001">
    <property type="protein sequence ID" value="Aqu2.1.31543_001"/>
    <property type="gene ID" value="Aqu2.1.31543"/>
</dbReference>